<keyword evidence="3" id="KW-1185">Reference proteome</keyword>
<evidence type="ECO:0000313" key="3">
    <source>
        <dbReference type="Proteomes" id="UP000185628"/>
    </source>
</evidence>
<organism evidence="2 3">
    <name type="scientific">Bowdeniella nasicola</name>
    <dbReference type="NCBI Taxonomy" id="208480"/>
    <lineage>
        <taxon>Bacteria</taxon>
        <taxon>Bacillati</taxon>
        <taxon>Actinomycetota</taxon>
        <taxon>Actinomycetes</taxon>
        <taxon>Actinomycetales</taxon>
        <taxon>Actinomycetaceae</taxon>
        <taxon>Bowdeniella</taxon>
    </lineage>
</organism>
<evidence type="ECO:0000259" key="1">
    <source>
        <dbReference type="Pfam" id="PF20277"/>
    </source>
</evidence>
<dbReference type="AlphaFoldDB" id="A0A1Q5Q1V6"/>
<evidence type="ECO:0000313" key="2">
    <source>
        <dbReference type="EMBL" id="OKL53746.1"/>
    </source>
</evidence>
<gene>
    <name evidence="2" type="ORF">BSZ39_07840</name>
</gene>
<sequence length="386" mass="44248">MLFTELIRAAYPHLGSERNTATFMRDMLERLSAVPEEQWFTTRGKTPGEDHSDETLRKWFNRDLPKTLARRMLANPTRDNFIDSLNYVNDIETQSADEVKAALALSIASFTDVNVDEDNVGEILFDLFQQSFEFIVNPDLENDRKLQQASTTSTTAKGRFGSRLLEECKYTCSRNGCGQHLQVPAANNRAEPLYEITRITGDSRDYPNLIALCPTCFHDYTLGHKKAAETELKKNKQIQTRVAEAREVASTVDIERGITKVIEKLGNAKLQDFEPLSFDPVAVKAKIDESIDFFLYDEVMRHVTKYYRFIEGQMQEEARLKTFDDNLLRAQIKALSKKLVEKGYPKMRIHADLSDRLSQITKQDIRYCAFVVSYFVQSCEVFDVTA</sequence>
<dbReference type="InterPro" id="IPR046921">
    <property type="entry name" value="ABC-3C_CTD11"/>
</dbReference>
<reference evidence="3" key="1">
    <citation type="submission" date="2016-12" db="EMBL/GenBank/DDBJ databases">
        <authorList>
            <person name="Meng X."/>
        </authorList>
    </citation>
    <scope>NUCLEOTIDE SEQUENCE [LARGE SCALE GENOMIC DNA]</scope>
    <source>
        <strain evidence="3">DSM 19116</strain>
    </source>
</reference>
<dbReference type="Pfam" id="PF20277">
    <property type="entry name" value="CTD11"/>
    <property type="match status" value="1"/>
</dbReference>
<name>A0A1Q5Q1V6_9ACTO</name>
<proteinExistence type="predicted"/>
<protein>
    <recommendedName>
        <fullName evidence="1">ABC-three component systems C-terminal domain-containing protein</fullName>
    </recommendedName>
</protein>
<accession>A0A1Q5Q1V6</accession>
<feature type="domain" description="ABC-three component systems C-terminal" evidence="1">
    <location>
        <begin position="246"/>
        <end position="382"/>
    </location>
</feature>
<dbReference type="EMBL" id="MQVR01000042">
    <property type="protein sequence ID" value="OKL53746.1"/>
    <property type="molecule type" value="Genomic_DNA"/>
</dbReference>
<dbReference type="OrthoDB" id="9052589at2"/>
<comment type="caution">
    <text evidence="2">The sequence shown here is derived from an EMBL/GenBank/DDBJ whole genome shotgun (WGS) entry which is preliminary data.</text>
</comment>
<dbReference type="Proteomes" id="UP000185628">
    <property type="component" value="Unassembled WGS sequence"/>
</dbReference>